<keyword evidence="1" id="KW-0805">Transcription regulation</keyword>
<dbReference type="Pfam" id="PF13305">
    <property type="entry name" value="TetR_C_33"/>
    <property type="match status" value="1"/>
</dbReference>
<keyword evidence="7" id="KW-1185">Reference proteome</keyword>
<feature type="DNA-binding region" description="H-T-H motif" evidence="4">
    <location>
        <begin position="29"/>
        <end position="48"/>
    </location>
</feature>
<evidence type="ECO:0000256" key="2">
    <source>
        <dbReference type="ARBA" id="ARBA00023125"/>
    </source>
</evidence>
<dbReference type="InterPro" id="IPR025996">
    <property type="entry name" value="MT1864/Rv1816-like_C"/>
</dbReference>
<dbReference type="SUPFAM" id="SSF48498">
    <property type="entry name" value="Tetracyclin repressor-like, C-terminal domain"/>
    <property type="match status" value="1"/>
</dbReference>
<dbReference type="InterPro" id="IPR001647">
    <property type="entry name" value="HTH_TetR"/>
</dbReference>
<dbReference type="GO" id="GO:0003700">
    <property type="term" value="F:DNA-binding transcription factor activity"/>
    <property type="evidence" value="ECO:0007669"/>
    <property type="project" value="TreeGrafter"/>
</dbReference>
<dbReference type="InterPro" id="IPR036271">
    <property type="entry name" value="Tet_transcr_reg_TetR-rel_C_sf"/>
</dbReference>
<dbReference type="EMBL" id="JANRHA010000001">
    <property type="protein sequence ID" value="MDG3013038.1"/>
    <property type="molecule type" value="Genomic_DNA"/>
</dbReference>
<evidence type="ECO:0000256" key="3">
    <source>
        <dbReference type="ARBA" id="ARBA00023163"/>
    </source>
</evidence>
<dbReference type="PANTHER" id="PTHR30055:SF234">
    <property type="entry name" value="HTH-TYPE TRANSCRIPTIONAL REGULATOR BETI"/>
    <property type="match status" value="1"/>
</dbReference>
<organism evidence="6 7">
    <name type="scientific">Speluncibacter jeojiensis</name>
    <dbReference type="NCBI Taxonomy" id="2710754"/>
    <lineage>
        <taxon>Bacteria</taxon>
        <taxon>Bacillati</taxon>
        <taxon>Actinomycetota</taxon>
        <taxon>Actinomycetes</taxon>
        <taxon>Mycobacteriales</taxon>
        <taxon>Speluncibacteraceae</taxon>
        <taxon>Speluncibacter</taxon>
    </lineage>
</organism>
<reference evidence="6" key="1">
    <citation type="submission" date="2022-08" db="EMBL/GenBank/DDBJ databases">
        <title>Genome analysis of Corynebacteriales strain.</title>
        <authorList>
            <person name="Lee S.D."/>
        </authorList>
    </citation>
    <scope>NUCLEOTIDE SEQUENCE</scope>
    <source>
        <strain evidence="6">D3-21</strain>
    </source>
</reference>
<dbReference type="PRINTS" id="PR00455">
    <property type="entry name" value="HTHTETR"/>
</dbReference>
<keyword evidence="2 4" id="KW-0238">DNA-binding</keyword>
<evidence type="ECO:0000259" key="5">
    <source>
        <dbReference type="PROSITE" id="PS50977"/>
    </source>
</evidence>
<evidence type="ECO:0000313" key="6">
    <source>
        <dbReference type="EMBL" id="MDG3013038.1"/>
    </source>
</evidence>
<feature type="domain" description="HTH tetR-type" evidence="5">
    <location>
        <begin position="6"/>
        <end position="66"/>
    </location>
</feature>
<dbReference type="Proteomes" id="UP001152755">
    <property type="component" value="Unassembled WGS sequence"/>
</dbReference>
<dbReference type="PANTHER" id="PTHR30055">
    <property type="entry name" value="HTH-TYPE TRANSCRIPTIONAL REGULATOR RUTR"/>
    <property type="match status" value="1"/>
</dbReference>
<accession>A0A9X4M0T7</accession>
<proteinExistence type="predicted"/>
<comment type="caution">
    <text evidence="6">The sequence shown here is derived from an EMBL/GenBank/DDBJ whole genome shotgun (WGS) entry which is preliminary data.</text>
</comment>
<dbReference type="InterPro" id="IPR050109">
    <property type="entry name" value="HTH-type_TetR-like_transc_reg"/>
</dbReference>
<evidence type="ECO:0000256" key="1">
    <source>
        <dbReference type="ARBA" id="ARBA00023015"/>
    </source>
</evidence>
<dbReference type="GO" id="GO:0000976">
    <property type="term" value="F:transcription cis-regulatory region binding"/>
    <property type="evidence" value="ECO:0007669"/>
    <property type="project" value="TreeGrafter"/>
</dbReference>
<dbReference type="Gene3D" id="1.10.357.10">
    <property type="entry name" value="Tetracycline Repressor, domain 2"/>
    <property type="match status" value="1"/>
</dbReference>
<protein>
    <submittedName>
        <fullName evidence="6">TetR/AcrR family transcriptional regulator</fullName>
    </submittedName>
</protein>
<name>A0A9X4M0T7_9ACTN</name>
<evidence type="ECO:0000313" key="7">
    <source>
        <dbReference type="Proteomes" id="UP001152755"/>
    </source>
</evidence>
<sequence>MQEDAPDTRRMLIAAADDLLSRGGPALVTLRAVGAAVEVSRTAPYRHFRNKDDLLSTVAAESLVRMKLVMQLAAADATTPSTADAHLGAPESTPLYRACLAYVRTAWEFPNHYRLEFAGDHTFTPNSALGTASADFNSYFEELVVEAQRTRTLLAGDVRDVGPLLWVILHGLAMSNHLAADGGCGSRTDDPAEQMPRLLALALQRLSPRAT</sequence>
<dbReference type="RefSeq" id="WP_277829613.1">
    <property type="nucleotide sequence ID" value="NZ_JAAIVF010000001.1"/>
</dbReference>
<keyword evidence="3" id="KW-0804">Transcription</keyword>
<dbReference type="PROSITE" id="PS50977">
    <property type="entry name" value="HTH_TETR_2"/>
    <property type="match status" value="1"/>
</dbReference>
<evidence type="ECO:0000256" key="4">
    <source>
        <dbReference type="PROSITE-ProRule" id="PRU00335"/>
    </source>
</evidence>
<dbReference type="Pfam" id="PF00440">
    <property type="entry name" value="TetR_N"/>
    <property type="match status" value="1"/>
</dbReference>
<dbReference type="InterPro" id="IPR009057">
    <property type="entry name" value="Homeodomain-like_sf"/>
</dbReference>
<dbReference type="AlphaFoldDB" id="A0A9X4M0T7"/>
<gene>
    <name evidence="6" type="ORF">NVS88_00500</name>
</gene>
<dbReference type="SUPFAM" id="SSF46689">
    <property type="entry name" value="Homeodomain-like"/>
    <property type="match status" value="1"/>
</dbReference>